<dbReference type="InterPro" id="IPR042099">
    <property type="entry name" value="ANL_N_sf"/>
</dbReference>
<gene>
    <name evidence="4" type="ORF">I9W82_004365</name>
</gene>
<organism evidence="4 5">
    <name type="scientific">Candida metapsilosis</name>
    <dbReference type="NCBI Taxonomy" id="273372"/>
    <lineage>
        <taxon>Eukaryota</taxon>
        <taxon>Fungi</taxon>
        <taxon>Dikarya</taxon>
        <taxon>Ascomycota</taxon>
        <taxon>Saccharomycotina</taxon>
        <taxon>Pichiomycetes</taxon>
        <taxon>Debaryomycetaceae</taxon>
        <taxon>Candida/Lodderomyces clade</taxon>
        <taxon>Candida</taxon>
    </lineage>
</organism>
<comment type="caution">
    <text evidence="4">The sequence shown here is derived from an EMBL/GenBank/DDBJ whole genome shotgun (WGS) entry which is preliminary data.</text>
</comment>
<dbReference type="GO" id="GO:0016020">
    <property type="term" value="C:membrane"/>
    <property type="evidence" value="ECO:0007669"/>
    <property type="project" value="TreeGrafter"/>
</dbReference>
<dbReference type="PANTHER" id="PTHR43272:SF33">
    <property type="entry name" value="AMP-BINDING DOMAIN-CONTAINING PROTEIN-RELATED"/>
    <property type="match status" value="1"/>
</dbReference>
<dbReference type="GO" id="GO:0005524">
    <property type="term" value="F:ATP binding"/>
    <property type="evidence" value="ECO:0007669"/>
    <property type="project" value="UniProtKB-KW"/>
</dbReference>
<feature type="domain" description="AMP-dependent synthetase/ligase" evidence="3">
    <location>
        <begin position="180"/>
        <end position="563"/>
    </location>
</feature>
<reference evidence="4 5" key="1">
    <citation type="submission" date="2020-12" db="EMBL/GenBank/DDBJ databases">
        <title>Effect of drift, selection, and recombination on the evolution of hybrid genomes in Candida yeast pathogens.</title>
        <authorList>
            <person name="Mixao V."/>
            <person name="Ksiezopolska E."/>
            <person name="Saus E."/>
            <person name="Boekhout T."/>
            <person name="Gacser A."/>
            <person name="Gabaldon T."/>
        </authorList>
    </citation>
    <scope>NUCLEOTIDE SEQUENCE [LARGE SCALE GENOMIC DNA]</scope>
    <source>
        <strain evidence="4 5">BP57</strain>
    </source>
</reference>
<evidence type="ECO:0000256" key="1">
    <source>
        <dbReference type="ARBA" id="ARBA00022741"/>
    </source>
</evidence>
<evidence type="ECO:0000259" key="3">
    <source>
        <dbReference type="Pfam" id="PF00501"/>
    </source>
</evidence>
<dbReference type="EMBL" id="JAEOAQ010000006">
    <property type="protein sequence ID" value="KAG5418036.1"/>
    <property type="molecule type" value="Genomic_DNA"/>
</dbReference>
<sequence>MALRLPSIVDSDLDSLYAPDERPEVFQNSNDLPLETLVNHVLPIPQDIGGRVLKVPGTAKSGFSEIYRNGAFPNGVKSCLLPELNTYHAIFEATVKRHPDRPCLAHHEYDYENEEHKERYATYSYKEVDDWKNNFASGLMFLLESNPYKNLELESHQKIVNHGKDYQKYDADNLSFITTFYSGNRPEWIIADLACSSNSITSTALYDTLGPASSKFILQTTESPIIVCSKNKVEILVKMKAANPKELESLIAIVSMDPLNTKDKKSDAALVKLADDNNIKLHDFNQVSKIGEIFPRNATVPSPDTTFTLTFTSGTTGANPKGVVLSQRAASSGVQGYSILLPHHKEMKEFAFLPLAHIFERHMSASIFLCGGQVGFPRIGGTPQTLFEDLKLFKPTFFACVPRIFSKMETTIKASTIDSTSRINRALYSQAIEAKRSKQANSGKGEHFIYDQTLIRNLRSRFGFDNMETCYTGGAPSARESIEFLKASLGIGFSQGYGSSESFGGMVMSLPFHTPSVGTCGAINPMVEARLRALPEMGYDLTDEGGPRGELQLRGSQMFSHYYKNPEETKKSIDEDGWFSTGDVARITNDGWFLIIDRVKNFFKLAQGEYVTPEKVENLYLTTNSILTQVFAHGDFTQSYLVGIIGVDPENIVSYLTGKCNVPASELDTEEKILKVCNTRKIRTQLLLQLNTNIGSVLNGFEKLSNIYIEFEPLRLERDVVTPTSKLRRPIASKFFKPQIDAMYKEGPILKDLKL</sequence>
<dbReference type="RefSeq" id="XP_067547152.1">
    <property type="nucleotide sequence ID" value="XM_067693429.1"/>
</dbReference>
<dbReference type="AlphaFoldDB" id="A0A8H7ZFS7"/>
<dbReference type="Pfam" id="PF00501">
    <property type="entry name" value="AMP-binding"/>
    <property type="match status" value="1"/>
</dbReference>
<dbReference type="GO" id="GO:0004467">
    <property type="term" value="F:long-chain fatty acid-CoA ligase activity"/>
    <property type="evidence" value="ECO:0007669"/>
    <property type="project" value="TreeGrafter"/>
</dbReference>
<evidence type="ECO:0000313" key="5">
    <source>
        <dbReference type="Proteomes" id="UP000669133"/>
    </source>
</evidence>
<keyword evidence="1" id="KW-0547">Nucleotide-binding</keyword>
<proteinExistence type="predicted"/>
<dbReference type="OrthoDB" id="1700726at2759"/>
<dbReference type="PANTHER" id="PTHR43272">
    <property type="entry name" value="LONG-CHAIN-FATTY-ACID--COA LIGASE"/>
    <property type="match status" value="1"/>
</dbReference>
<dbReference type="Proteomes" id="UP000669133">
    <property type="component" value="Unassembled WGS sequence"/>
</dbReference>
<evidence type="ECO:0000313" key="4">
    <source>
        <dbReference type="EMBL" id="KAG5418036.1"/>
    </source>
</evidence>
<accession>A0A8H7ZFS7</accession>
<dbReference type="GeneID" id="93652994"/>
<protein>
    <recommendedName>
        <fullName evidence="3">AMP-dependent synthetase/ligase domain-containing protein</fullName>
    </recommendedName>
</protein>
<dbReference type="InterPro" id="IPR000873">
    <property type="entry name" value="AMP-dep_synth/lig_dom"/>
</dbReference>
<keyword evidence="2" id="KW-0067">ATP-binding</keyword>
<dbReference type="GO" id="GO:0005783">
    <property type="term" value="C:endoplasmic reticulum"/>
    <property type="evidence" value="ECO:0007669"/>
    <property type="project" value="TreeGrafter"/>
</dbReference>
<evidence type="ECO:0000256" key="2">
    <source>
        <dbReference type="ARBA" id="ARBA00022840"/>
    </source>
</evidence>
<keyword evidence="5" id="KW-1185">Reference proteome</keyword>
<dbReference type="Gene3D" id="3.40.50.12780">
    <property type="entry name" value="N-terminal domain of ligase-like"/>
    <property type="match status" value="1"/>
</dbReference>
<name>A0A8H7ZFS7_9ASCO</name>
<dbReference type="SUPFAM" id="SSF56801">
    <property type="entry name" value="Acetyl-CoA synthetase-like"/>
    <property type="match status" value="1"/>
</dbReference>